<dbReference type="SUPFAM" id="SSF53850">
    <property type="entry name" value="Periplasmic binding protein-like II"/>
    <property type="match status" value="1"/>
</dbReference>
<dbReference type="KEGG" id="cohn:KCTCHS21_12840"/>
<dbReference type="InterPro" id="IPR001711">
    <property type="entry name" value="PLipase_C_Pinositol-sp_Y"/>
</dbReference>
<dbReference type="GO" id="GO:0006629">
    <property type="term" value="P:lipid metabolic process"/>
    <property type="evidence" value="ECO:0007669"/>
    <property type="project" value="InterPro"/>
</dbReference>
<dbReference type="Pfam" id="PF12010">
    <property type="entry name" value="DUF3502"/>
    <property type="match status" value="1"/>
</dbReference>
<feature type="compositionally biased region" description="Low complexity" evidence="1">
    <location>
        <begin position="30"/>
        <end position="48"/>
    </location>
</feature>
<name>A0A3T1D1K2_9BACL</name>
<evidence type="ECO:0000313" key="4">
    <source>
        <dbReference type="Proteomes" id="UP000289856"/>
    </source>
</evidence>
<dbReference type="PANTHER" id="PTHR43649:SF17">
    <property type="entry name" value="ABC TRANSPORTER SOLUTE BINDING PROTEIN-SUGAR TRANSPORT"/>
    <property type="match status" value="1"/>
</dbReference>
<dbReference type="AlphaFoldDB" id="A0A3T1D1K2"/>
<sequence>MKKQFVIILSLVVILGVILSGCGDSKNNNASSPAASPAESSTSPSSSEEPSDSVKLDPYKLVMVYPGGNPKDLKLVEEEMSKYLTEKINATIELKPIDWGAWADKSNLMFTSNDKFDLIFTAAWLQYNSNVAKGQFLELDKLIDQYGQGAKETLGPDWIKGSQVNGHNYGLPTLKEFAGAAGLLFRKDLVEKYNIDLNAINTMDDLTPIFQTIKDKEPGVTPLVQSLSLNLPGLISGYSLDYLGDSYGVVDPDSGDLKVVNMFETKKYTDAVQQMRKWNKAGFINKDASTIKDDQLYNVMKAGKGFAFAASTKPGKNAEMSTQLGVDLLQKDLIKPQTTTSEASGAMLAISRTSGNPERAMMFLNLLYTDQYLINLLDFGIEGKHYVKSADNVLDFPEGVTAQTSGYNPGAAWMFGNQLNTYLWSNEDPNKWNKFKEFNDSSTKSLALGFVWDPTNVKNEVAAVANARTEFSGAIQTGTIDPDKFLPQFNQKLKDAGLDKIIEEKQKQLDAWAQNK</sequence>
<evidence type="ECO:0000259" key="2">
    <source>
        <dbReference type="PROSITE" id="PS50008"/>
    </source>
</evidence>
<dbReference type="PROSITE" id="PS51257">
    <property type="entry name" value="PROKAR_LIPOPROTEIN"/>
    <property type="match status" value="1"/>
</dbReference>
<dbReference type="PANTHER" id="PTHR43649">
    <property type="entry name" value="ARABINOSE-BINDING PROTEIN-RELATED"/>
    <property type="match status" value="1"/>
</dbReference>
<evidence type="ECO:0000313" key="3">
    <source>
        <dbReference type="EMBL" id="BBI31885.1"/>
    </source>
</evidence>
<dbReference type="Pfam" id="PF01547">
    <property type="entry name" value="SBP_bac_1"/>
    <property type="match status" value="1"/>
</dbReference>
<protein>
    <submittedName>
        <fullName evidence="3">ABC transporter substrate-binding protein</fullName>
    </submittedName>
</protein>
<evidence type="ECO:0000256" key="1">
    <source>
        <dbReference type="SAM" id="MobiDB-lite"/>
    </source>
</evidence>
<feature type="region of interest" description="Disordered" evidence="1">
    <location>
        <begin position="28"/>
        <end position="53"/>
    </location>
</feature>
<dbReference type="Proteomes" id="UP000289856">
    <property type="component" value="Chromosome"/>
</dbReference>
<keyword evidence="4" id="KW-1185">Reference proteome</keyword>
<dbReference type="GO" id="GO:0035556">
    <property type="term" value="P:intracellular signal transduction"/>
    <property type="evidence" value="ECO:0007669"/>
    <property type="project" value="InterPro"/>
</dbReference>
<accession>A0A3T1D1K2</accession>
<feature type="domain" description="PI-PLC Y-box" evidence="2">
    <location>
        <begin position="396"/>
        <end position="458"/>
    </location>
</feature>
<dbReference type="OrthoDB" id="7936627at2"/>
<dbReference type="GO" id="GO:0004435">
    <property type="term" value="F:phosphatidylinositol-4,5-bisphosphate phospholipase C activity"/>
    <property type="evidence" value="ECO:0007669"/>
    <property type="project" value="InterPro"/>
</dbReference>
<dbReference type="InterPro" id="IPR006059">
    <property type="entry name" value="SBP"/>
</dbReference>
<dbReference type="Gene3D" id="3.40.190.10">
    <property type="entry name" value="Periplasmic binding protein-like II"/>
    <property type="match status" value="2"/>
</dbReference>
<dbReference type="InterPro" id="IPR022627">
    <property type="entry name" value="DUF3502"/>
</dbReference>
<gene>
    <name evidence="3" type="ORF">KCTCHS21_12840</name>
</gene>
<proteinExistence type="predicted"/>
<dbReference type="InterPro" id="IPR050490">
    <property type="entry name" value="Bact_solute-bd_prot1"/>
</dbReference>
<dbReference type="PROSITE" id="PS50008">
    <property type="entry name" value="PIPLC_Y_DOMAIN"/>
    <property type="match status" value="1"/>
</dbReference>
<organism evidence="3 4">
    <name type="scientific">Cohnella abietis</name>
    <dbReference type="NCBI Taxonomy" id="2507935"/>
    <lineage>
        <taxon>Bacteria</taxon>
        <taxon>Bacillati</taxon>
        <taxon>Bacillota</taxon>
        <taxon>Bacilli</taxon>
        <taxon>Bacillales</taxon>
        <taxon>Paenibacillaceae</taxon>
        <taxon>Cohnella</taxon>
    </lineage>
</organism>
<reference evidence="3 4" key="1">
    <citation type="submission" date="2019-01" db="EMBL/GenBank/DDBJ databases">
        <title>Complete genome sequence of Cohnella hallensis HS21 isolated from Korean fir (Abies koreana) rhizospheric soil.</title>
        <authorList>
            <person name="Jiang L."/>
            <person name="Kang S.W."/>
            <person name="Kim S."/>
            <person name="Jung J."/>
            <person name="Kim C.Y."/>
            <person name="Kim D.H."/>
            <person name="Kim S.W."/>
            <person name="Lee J."/>
        </authorList>
    </citation>
    <scope>NUCLEOTIDE SEQUENCE [LARGE SCALE GENOMIC DNA]</scope>
    <source>
        <strain evidence="3 4">HS21</strain>
    </source>
</reference>
<dbReference type="EMBL" id="AP019400">
    <property type="protein sequence ID" value="BBI31885.1"/>
    <property type="molecule type" value="Genomic_DNA"/>
</dbReference>
<dbReference type="RefSeq" id="WP_130606010.1">
    <property type="nucleotide sequence ID" value="NZ_AP019400.1"/>
</dbReference>